<feature type="transmembrane region" description="Helical" evidence="1">
    <location>
        <begin position="108"/>
        <end position="127"/>
    </location>
</feature>
<dbReference type="Pfam" id="PF19473">
    <property type="entry name" value="DUF6010"/>
    <property type="match status" value="1"/>
</dbReference>
<dbReference type="Proteomes" id="UP000077177">
    <property type="component" value="Chromosome"/>
</dbReference>
<reference evidence="2 3" key="2">
    <citation type="journal article" date="2016" name="Int. J. Syst. Evol. Microbiol.">
        <title>Flavisolibacter tropicus sp. nov., isolated from tropical soil.</title>
        <authorList>
            <person name="Lee J.J."/>
            <person name="Kang M.S."/>
            <person name="Kim G.S."/>
            <person name="Lee C.S."/>
            <person name="Lim S."/>
            <person name="Lee J."/>
            <person name="Roh S.H."/>
            <person name="Kang H."/>
            <person name="Ha J.M."/>
            <person name="Bae S."/>
            <person name="Jung H.Y."/>
            <person name="Kim M.K."/>
        </authorList>
    </citation>
    <scope>NUCLEOTIDE SEQUENCE [LARGE SCALE GENOMIC DNA]</scope>
    <source>
        <strain evidence="2 3">LCS9</strain>
    </source>
</reference>
<keyword evidence="1" id="KW-1133">Transmembrane helix</keyword>
<feature type="transmembrane region" description="Helical" evidence="1">
    <location>
        <begin position="29"/>
        <end position="45"/>
    </location>
</feature>
<gene>
    <name evidence="2" type="ORF">SY85_23955</name>
</gene>
<sequence length="142" mass="16043">MMAAFYGLLTGLGIIFLTVLLVKYFSTKLMAATILCAIAFIYVGFSLQGNTVSYIILVVLVAALFYFLALMGYTKSPALIGYGTLLHGVWDVFHHHGFIIKASIPDYWPLYCLVTDLVTGIYFVMYFTRRKKEDQLNNVFLK</sequence>
<keyword evidence="1" id="KW-0812">Transmembrane</keyword>
<keyword evidence="1" id="KW-0472">Membrane</keyword>
<dbReference type="KEGG" id="fla:SY85_23955"/>
<dbReference type="STRING" id="1492898.SY85_23955"/>
<proteinExistence type="predicted"/>
<feature type="transmembrane region" description="Helical" evidence="1">
    <location>
        <begin position="6"/>
        <end position="22"/>
    </location>
</feature>
<accession>A0A172U1G9</accession>
<evidence type="ECO:0000256" key="1">
    <source>
        <dbReference type="SAM" id="Phobius"/>
    </source>
</evidence>
<organism evidence="2 3">
    <name type="scientific">Flavisolibacter tropicus</name>
    <dbReference type="NCBI Taxonomy" id="1492898"/>
    <lineage>
        <taxon>Bacteria</taxon>
        <taxon>Pseudomonadati</taxon>
        <taxon>Bacteroidota</taxon>
        <taxon>Chitinophagia</taxon>
        <taxon>Chitinophagales</taxon>
        <taxon>Chitinophagaceae</taxon>
        <taxon>Flavisolibacter</taxon>
    </lineage>
</organism>
<protein>
    <submittedName>
        <fullName evidence="2">Uncharacterized protein</fullName>
    </submittedName>
</protein>
<dbReference type="EMBL" id="CP011390">
    <property type="protein sequence ID" value="ANE53072.1"/>
    <property type="molecule type" value="Genomic_DNA"/>
</dbReference>
<name>A0A172U1G9_9BACT</name>
<feature type="transmembrane region" description="Helical" evidence="1">
    <location>
        <begin position="51"/>
        <end position="71"/>
    </location>
</feature>
<reference evidence="3" key="1">
    <citation type="submission" date="2015-01" db="EMBL/GenBank/DDBJ databases">
        <title>Flavisolibacter sp./LCS9/ whole genome sequencing.</title>
        <authorList>
            <person name="Kim M.K."/>
            <person name="Srinivasan S."/>
            <person name="Lee J.-J."/>
        </authorList>
    </citation>
    <scope>NUCLEOTIDE SEQUENCE [LARGE SCALE GENOMIC DNA]</scope>
    <source>
        <strain evidence="3">LCS9</strain>
    </source>
</reference>
<evidence type="ECO:0000313" key="3">
    <source>
        <dbReference type="Proteomes" id="UP000077177"/>
    </source>
</evidence>
<dbReference type="AlphaFoldDB" id="A0A172U1G9"/>
<dbReference type="InterPro" id="IPR046052">
    <property type="entry name" value="DUF6010"/>
</dbReference>
<evidence type="ECO:0000313" key="2">
    <source>
        <dbReference type="EMBL" id="ANE53072.1"/>
    </source>
</evidence>
<keyword evidence="3" id="KW-1185">Reference proteome</keyword>